<evidence type="ECO:0000256" key="5">
    <source>
        <dbReference type="ARBA" id="ARBA00023015"/>
    </source>
</evidence>
<dbReference type="PROSITE" id="PS51843">
    <property type="entry name" value="NR_LBD"/>
    <property type="match status" value="1"/>
</dbReference>
<comment type="subcellular location">
    <subcellularLocation>
        <location evidence="10">Nucleus</location>
    </subcellularLocation>
</comment>
<dbReference type="SMART" id="SM00399">
    <property type="entry name" value="ZnF_C4"/>
    <property type="match status" value="1"/>
</dbReference>
<evidence type="ECO:0000256" key="7">
    <source>
        <dbReference type="ARBA" id="ARBA00023163"/>
    </source>
</evidence>
<evidence type="ECO:0000256" key="3">
    <source>
        <dbReference type="ARBA" id="ARBA00022771"/>
    </source>
</evidence>
<feature type="compositionally biased region" description="Polar residues" evidence="11">
    <location>
        <begin position="141"/>
        <end position="153"/>
    </location>
</feature>
<dbReference type="InterPro" id="IPR050234">
    <property type="entry name" value="Nuclear_hormone_rcpt_NR1"/>
</dbReference>
<evidence type="ECO:0000256" key="8">
    <source>
        <dbReference type="ARBA" id="ARBA00023170"/>
    </source>
</evidence>
<dbReference type="InterPro" id="IPR013088">
    <property type="entry name" value="Znf_NHR/GATA"/>
</dbReference>
<dbReference type="SUPFAM" id="SSF57716">
    <property type="entry name" value="Glucocorticoid receptor-like (DNA-binding domain)"/>
    <property type="match status" value="1"/>
</dbReference>
<dbReference type="OrthoDB" id="6352325at2759"/>
<organism evidence="12 13">
    <name type="scientific">Owenia fusiformis</name>
    <name type="common">Polychaete worm</name>
    <dbReference type="NCBI Taxonomy" id="6347"/>
    <lineage>
        <taxon>Eukaryota</taxon>
        <taxon>Metazoa</taxon>
        <taxon>Spiralia</taxon>
        <taxon>Lophotrochozoa</taxon>
        <taxon>Annelida</taxon>
        <taxon>Polychaeta</taxon>
        <taxon>Sedentaria</taxon>
        <taxon>Canalipalpata</taxon>
        <taxon>Sabellida</taxon>
        <taxon>Oweniida</taxon>
        <taxon>Oweniidae</taxon>
        <taxon>Owenia</taxon>
    </lineage>
</organism>
<dbReference type="Gene3D" id="3.30.50.10">
    <property type="entry name" value="Erythroid Transcription Factor GATA-1, subunit A"/>
    <property type="match status" value="1"/>
</dbReference>
<accession>A0A8J1XTG8</accession>
<reference evidence="12" key="1">
    <citation type="submission" date="2022-03" db="EMBL/GenBank/DDBJ databases">
        <authorList>
            <person name="Martin C."/>
        </authorList>
    </citation>
    <scope>NUCLEOTIDE SEQUENCE</scope>
</reference>
<dbReference type="AlphaFoldDB" id="A0A8J1XTG8"/>
<dbReference type="PRINTS" id="PR00546">
    <property type="entry name" value="THYROIDHORMR"/>
</dbReference>
<dbReference type="PRINTS" id="PR00398">
    <property type="entry name" value="STRDHORMONER"/>
</dbReference>
<keyword evidence="3 10" id="KW-0863">Zinc-finger</keyword>
<dbReference type="PANTHER" id="PTHR24082">
    <property type="entry name" value="NUCLEAR HORMONE RECEPTOR"/>
    <property type="match status" value="1"/>
</dbReference>
<sequence>MAGIGDVPTRTDLEDLNRELIHQTRLTGSPSSSPSQDVHSLAKTDLSRYHQLSPPDDYKYGGATFSNPSEDIDSQKIPGFQRQLSADWNRVDSTSRDINISMETDSISSTQDIDFSMRNIASSESQSPTQSQPAGSPIDKVSTSSQEFQKPQNKSLMKKNKICNVCGDFALGYNFGAVSCESCKAFFRRNAFKNIRGRCDGTCEVVVETRSFCKKCRLQKCFTVGMRAHMILSDTQKLERRQKILENKLRRDKDLLPEEHNELKQITEALIKRANEPQIETPIKREPPSVECVTVTPPVPSMTPVDHEILKEISIAYKTAVEECPPWSQLGNPSEVEFVNLADRMIRMHIVMAKKMRTFKELSQEDQIALLKGCSVEWLILHSSSTYDTTSGGWKVPNSSTEVAPDELNRTDNQELADVYRGYLQFAQRLNSVNEGDEKIIHLLMILSLFSSDRGGLSAPEKINDLQEKYASALHHYVTDTFPDKPGKFAKCISLLAQIRELNEHHSKMMLTMNPNEIEPLLLEIFDIKSKK</sequence>
<feature type="region of interest" description="Disordered" evidence="11">
    <location>
        <begin position="1"/>
        <end position="76"/>
    </location>
</feature>
<dbReference type="GO" id="GO:0000978">
    <property type="term" value="F:RNA polymerase II cis-regulatory region sequence-specific DNA binding"/>
    <property type="evidence" value="ECO:0007669"/>
    <property type="project" value="TreeGrafter"/>
</dbReference>
<feature type="compositionally biased region" description="Basic and acidic residues" evidence="11">
    <location>
        <begin position="9"/>
        <end position="22"/>
    </location>
</feature>
<dbReference type="GO" id="GO:0030154">
    <property type="term" value="P:cell differentiation"/>
    <property type="evidence" value="ECO:0007669"/>
    <property type="project" value="TreeGrafter"/>
</dbReference>
<evidence type="ECO:0000256" key="11">
    <source>
        <dbReference type="SAM" id="MobiDB-lite"/>
    </source>
</evidence>
<dbReference type="InterPro" id="IPR001628">
    <property type="entry name" value="Znf_hrmn_rcpt"/>
</dbReference>
<evidence type="ECO:0000256" key="4">
    <source>
        <dbReference type="ARBA" id="ARBA00022833"/>
    </source>
</evidence>
<dbReference type="Pfam" id="PF00104">
    <property type="entry name" value="Hormone_recep"/>
    <property type="match status" value="1"/>
</dbReference>
<dbReference type="PANTHER" id="PTHR24082:SF283">
    <property type="entry name" value="NUCLEAR HORMONE RECEPTOR HR96"/>
    <property type="match status" value="1"/>
</dbReference>
<evidence type="ECO:0000256" key="6">
    <source>
        <dbReference type="ARBA" id="ARBA00023125"/>
    </source>
</evidence>
<evidence type="ECO:0000256" key="1">
    <source>
        <dbReference type="ARBA" id="ARBA00008092"/>
    </source>
</evidence>
<dbReference type="GO" id="GO:0005634">
    <property type="term" value="C:nucleus"/>
    <property type="evidence" value="ECO:0007669"/>
    <property type="project" value="UniProtKB-SubCell"/>
</dbReference>
<keyword evidence="6 10" id="KW-0238">DNA-binding</keyword>
<dbReference type="Pfam" id="PF00105">
    <property type="entry name" value="zf-C4"/>
    <property type="match status" value="1"/>
</dbReference>
<keyword evidence="8 10" id="KW-0675">Receptor</keyword>
<dbReference type="GO" id="GO:0004879">
    <property type="term" value="F:nuclear receptor activity"/>
    <property type="evidence" value="ECO:0007669"/>
    <property type="project" value="InterPro"/>
</dbReference>
<dbReference type="InterPro" id="IPR000536">
    <property type="entry name" value="Nucl_hrmn_rcpt_lig-bd"/>
</dbReference>
<keyword evidence="2 10" id="KW-0479">Metal-binding</keyword>
<protein>
    <submittedName>
        <fullName evidence="12">Uncharacterized protein</fullName>
    </submittedName>
</protein>
<keyword evidence="7 10" id="KW-0804">Transcription</keyword>
<dbReference type="Proteomes" id="UP000749559">
    <property type="component" value="Unassembled WGS sequence"/>
</dbReference>
<dbReference type="PROSITE" id="PS51030">
    <property type="entry name" value="NUCLEAR_REC_DBD_2"/>
    <property type="match status" value="1"/>
</dbReference>
<feature type="region of interest" description="Disordered" evidence="11">
    <location>
        <begin position="121"/>
        <end position="153"/>
    </location>
</feature>
<dbReference type="PRINTS" id="PR00047">
    <property type="entry name" value="STROIDFINGER"/>
</dbReference>
<dbReference type="SMART" id="SM00430">
    <property type="entry name" value="HOLI"/>
    <property type="match status" value="1"/>
</dbReference>
<feature type="compositionally biased region" description="Low complexity" evidence="11">
    <location>
        <begin position="122"/>
        <end position="133"/>
    </location>
</feature>
<dbReference type="EMBL" id="CAIIXF020000010">
    <property type="protein sequence ID" value="CAH1796342.1"/>
    <property type="molecule type" value="Genomic_DNA"/>
</dbReference>
<evidence type="ECO:0000256" key="10">
    <source>
        <dbReference type="RuleBase" id="RU004334"/>
    </source>
</evidence>
<keyword evidence="5 10" id="KW-0805">Transcription regulation</keyword>
<dbReference type="SUPFAM" id="SSF48508">
    <property type="entry name" value="Nuclear receptor ligand-binding domain"/>
    <property type="match status" value="1"/>
</dbReference>
<keyword evidence="4 10" id="KW-0862">Zinc</keyword>
<dbReference type="Gene3D" id="1.10.565.10">
    <property type="entry name" value="Retinoid X Receptor"/>
    <property type="match status" value="1"/>
</dbReference>
<evidence type="ECO:0000313" key="13">
    <source>
        <dbReference type="Proteomes" id="UP000749559"/>
    </source>
</evidence>
<keyword evidence="13" id="KW-1185">Reference proteome</keyword>
<comment type="caution">
    <text evidence="12">The sequence shown here is derived from an EMBL/GenBank/DDBJ whole genome shotgun (WGS) entry which is preliminary data.</text>
</comment>
<dbReference type="InterPro" id="IPR001728">
    <property type="entry name" value="ThyrH_rcpt"/>
</dbReference>
<gene>
    <name evidence="12" type="ORF">OFUS_LOCUS20762</name>
</gene>
<name>A0A8J1XTG8_OWEFU</name>
<dbReference type="GO" id="GO:0045944">
    <property type="term" value="P:positive regulation of transcription by RNA polymerase II"/>
    <property type="evidence" value="ECO:0007669"/>
    <property type="project" value="TreeGrafter"/>
</dbReference>
<evidence type="ECO:0000256" key="9">
    <source>
        <dbReference type="ARBA" id="ARBA00023242"/>
    </source>
</evidence>
<dbReference type="InterPro" id="IPR001723">
    <property type="entry name" value="Nuclear_hrmn_rcpt"/>
</dbReference>
<keyword evidence="9 10" id="KW-0539">Nucleus</keyword>
<dbReference type="PROSITE" id="PS00031">
    <property type="entry name" value="NUCLEAR_REC_DBD_1"/>
    <property type="match status" value="1"/>
</dbReference>
<comment type="similarity">
    <text evidence="1">Belongs to the nuclear hormone receptor family. NR1 subfamily.</text>
</comment>
<dbReference type="InterPro" id="IPR035500">
    <property type="entry name" value="NHR-like_dom_sf"/>
</dbReference>
<evidence type="ECO:0000256" key="2">
    <source>
        <dbReference type="ARBA" id="ARBA00022723"/>
    </source>
</evidence>
<evidence type="ECO:0000313" key="12">
    <source>
        <dbReference type="EMBL" id="CAH1796342.1"/>
    </source>
</evidence>
<proteinExistence type="inferred from homology"/>
<dbReference type="GO" id="GO:0000122">
    <property type="term" value="P:negative regulation of transcription by RNA polymerase II"/>
    <property type="evidence" value="ECO:0007669"/>
    <property type="project" value="TreeGrafter"/>
</dbReference>
<dbReference type="GO" id="GO:0008270">
    <property type="term" value="F:zinc ion binding"/>
    <property type="evidence" value="ECO:0007669"/>
    <property type="project" value="UniProtKB-KW"/>
</dbReference>